<reference evidence="1 2" key="1">
    <citation type="submission" date="2018-01" db="EMBL/GenBank/DDBJ databases">
        <authorList>
            <person name="Gaut B.S."/>
            <person name="Morton B.R."/>
            <person name="Clegg M.T."/>
            <person name="Duvall M.R."/>
        </authorList>
    </citation>
    <scope>NUCLEOTIDE SEQUENCE [LARGE SCALE GENOMIC DNA]</scope>
    <source>
        <strain evidence="1">GP69</strain>
    </source>
</reference>
<dbReference type="OrthoDB" id="2063158at2"/>
<accession>A0A2K4ZKS4</accession>
<dbReference type="EMBL" id="OFSM01000021">
    <property type="protein sequence ID" value="SOY31088.1"/>
    <property type="molecule type" value="Genomic_DNA"/>
</dbReference>
<keyword evidence="2" id="KW-1185">Reference proteome</keyword>
<protein>
    <submittedName>
        <fullName evidence="1">Uncharacterized protein</fullName>
    </submittedName>
</protein>
<dbReference type="RefSeq" id="WP_103241090.1">
    <property type="nucleotide sequence ID" value="NZ_JANJZD010000024.1"/>
</dbReference>
<name>A0A2K4ZKS4_9FIRM</name>
<gene>
    <name evidence="1" type="ORF">AMURIS_03822</name>
</gene>
<sequence length="121" mass="13961">MAKAWLEDKATWLFDLAHDNLDEDAIVKGFLKHYALQGQGMGDVQRDMHFRTHYGDFYLKGAMAYLRRALEVQIEAPPRSEMRTLDEVQGIVDAVRAGIPVQVDYYDPEIDDNPYVVRATW</sequence>
<evidence type="ECO:0000313" key="1">
    <source>
        <dbReference type="EMBL" id="SOY31088.1"/>
    </source>
</evidence>
<evidence type="ECO:0000313" key="2">
    <source>
        <dbReference type="Proteomes" id="UP000236311"/>
    </source>
</evidence>
<proteinExistence type="predicted"/>
<dbReference type="AlphaFoldDB" id="A0A2K4ZKS4"/>
<dbReference type="Proteomes" id="UP000236311">
    <property type="component" value="Unassembled WGS sequence"/>
</dbReference>
<organism evidence="1 2">
    <name type="scientific">Acetatifactor muris</name>
    <dbReference type="NCBI Taxonomy" id="879566"/>
    <lineage>
        <taxon>Bacteria</taxon>
        <taxon>Bacillati</taxon>
        <taxon>Bacillota</taxon>
        <taxon>Clostridia</taxon>
        <taxon>Lachnospirales</taxon>
        <taxon>Lachnospiraceae</taxon>
        <taxon>Acetatifactor</taxon>
    </lineage>
</organism>